<feature type="region of interest" description="Disordered" evidence="1">
    <location>
        <begin position="1"/>
        <end position="28"/>
    </location>
</feature>
<feature type="compositionally biased region" description="Basic residues" evidence="1">
    <location>
        <begin position="14"/>
        <end position="23"/>
    </location>
</feature>
<proteinExistence type="predicted"/>
<keyword evidence="3" id="KW-1185">Reference proteome</keyword>
<gene>
    <name evidence="2" type="ORF">WN51_14481</name>
</gene>
<evidence type="ECO:0000313" key="2">
    <source>
        <dbReference type="EMBL" id="KOX73435.1"/>
    </source>
</evidence>
<dbReference type="AlphaFoldDB" id="A0A0M8ZY19"/>
<evidence type="ECO:0000256" key="1">
    <source>
        <dbReference type="SAM" id="MobiDB-lite"/>
    </source>
</evidence>
<sequence length="277" mass="31396">MTSVGSLPETSPRGVRKIPRGRGKSGILSRSIERLPESSTCRANKPTYRYCFRPEPRTLFRDDRKKRDEKFICSAALHAQNGEEGRTILLHSPRFRIVSRREEETRRQGKSLWDSDRPCRPPRRREMFIGLASEESAIAFSHRDNNGQLQRGPVELFNCARLRGDVHAPRYCLEGIASGVKEAGDEYSNWPAASCFGLLRSVNLIALVGLVTTTKASGVRSRCHQPHWMSLGSDFETKRNRNRFLSHSLPTPHTHLKPKFLPQHPSQLPLPLSTPPL</sequence>
<name>A0A0M8ZY19_9HYME</name>
<feature type="region of interest" description="Disordered" evidence="1">
    <location>
        <begin position="258"/>
        <end position="277"/>
    </location>
</feature>
<dbReference type="Proteomes" id="UP000053105">
    <property type="component" value="Unassembled WGS sequence"/>
</dbReference>
<evidence type="ECO:0000313" key="3">
    <source>
        <dbReference type="Proteomes" id="UP000053105"/>
    </source>
</evidence>
<reference evidence="2 3" key="1">
    <citation type="submission" date="2015-07" db="EMBL/GenBank/DDBJ databases">
        <title>The genome of Melipona quadrifasciata.</title>
        <authorList>
            <person name="Pan H."/>
            <person name="Kapheim K."/>
        </authorList>
    </citation>
    <scope>NUCLEOTIDE SEQUENCE [LARGE SCALE GENOMIC DNA]</scope>
    <source>
        <strain evidence="2">0111107301</strain>
        <tissue evidence="2">Whole body</tissue>
    </source>
</reference>
<feature type="compositionally biased region" description="Low complexity" evidence="1">
    <location>
        <begin position="261"/>
        <end position="271"/>
    </location>
</feature>
<accession>A0A0M8ZY19</accession>
<protein>
    <submittedName>
        <fullName evidence="2">Uncharacterized protein</fullName>
    </submittedName>
</protein>
<dbReference type="EMBL" id="KQ435798">
    <property type="protein sequence ID" value="KOX73435.1"/>
    <property type="molecule type" value="Genomic_DNA"/>
</dbReference>
<organism evidence="2 3">
    <name type="scientific">Melipona quadrifasciata</name>
    <dbReference type="NCBI Taxonomy" id="166423"/>
    <lineage>
        <taxon>Eukaryota</taxon>
        <taxon>Metazoa</taxon>
        <taxon>Ecdysozoa</taxon>
        <taxon>Arthropoda</taxon>
        <taxon>Hexapoda</taxon>
        <taxon>Insecta</taxon>
        <taxon>Pterygota</taxon>
        <taxon>Neoptera</taxon>
        <taxon>Endopterygota</taxon>
        <taxon>Hymenoptera</taxon>
        <taxon>Apocrita</taxon>
        <taxon>Aculeata</taxon>
        <taxon>Apoidea</taxon>
        <taxon>Anthophila</taxon>
        <taxon>Apidae</taxon>
        <taxon>Melipona</taxon>
    </lineage>
</organism>